<dbReference type="Pfam" id="PF01202">
    <property type="entry name" value="SKI"/>
    <property type="match status" value="1"/>
</dbReference>
<keyword evidence="8" id="KW-0418">Kinase</keyword>
<evidence type="ECO:0000256" key="3">
    <source>
        <dbReference type="ARBA" id="ARBA00006997"/>
    </source>
</evidence>
<protein>
    <recommendedName>
        <fullName evidence="4">shikimate kinase</fullName>
        <ecNumber evidence="4">2.7.1.71</ecNumber>
    </recommendedName>
</protein>
<sequence>MEAAACGSALQFSTWIGSEKKGRRRNSFVGFNHRCRKEYSFEVINLDELQLKSVSNGRRRIHMGIPHSCKGSKAPTLESGNCCTSFDGRWFLKKKAEEVASCLDGRCIFLVGMMGSGKTTVGKVLSEALDYAFVDSDSFVEQAVGGTSVAQIFNQCGESFFRDYESEALRKLSLMPQQVVATGGGAVVRPVNWKYMKQGISVFIECTSGCLGKENCCCRN</sequence>
<evidence type="ECO:0000256" key="9">
    <source>
        <dbReference type="ARBA" id="ARBA00022840"/>
    </source>
</evidence>
<comment type="pathway">
    <text evidence="2">Metabolic intermediate biosynthesis; chorismate biosynthesis; chorismate from D-erythrose 4-phosphate and phosphoenolpyruvate: step 5/7.</text>
</comment>
<dbReference type="PANTHER" id="PTHR21087">
    <property type="entry name" value="SHIKIMATE KINASE"/>
    <property type="match status" value="1"/>
</dbReference>
<evidence type="ECO:0000256" key="8">
    <source>
        <dbReference type="ARBA" id="ARBA00022777"/>
    </source>
</evidence>
<name>A0AAP0R8K0_LIQFO</name>
<evidence type="ECO:0000313" key="12">
    <source>
        <dbReference type="EMBL" id="KAK9270046.1"/>
    </source>
</evidence>
<dbReference type="SUPFAM" id="SSF52540">
    <property type="entry name" value="P-loop containing nucleoside triphosphate hydrolases"/>
    <property type="match status" value="1"/>
</dbReference>
<organism evidence="12 13">
    <name type="scientific">Liquidambar formosana</name>
    <name type="common">Formosan gum</name>
    <dbReference type="NCBI Taxonomy" id="63359"/>
    <lineage>
        <taxon>Eukaryota</taxon>
        <taxon>Viridiplantae</taxon>
        <taxon>Streptophyta</taxon>
        <taxon>Embryophyta</taxon>
        <taxon>Tracheophyta</taxon>
        <taxon>Spermatophyta</taxon>
        <taxon>Magnoliopsida</taxon>
        <taxon>eudicotyledons</taxon>
        <taxon>Gunneridae</taxon>
        <taxon>Pentapetalae</taxon>
        <taxon>Saxifragales</taxon>
        <taxon>Altingiaceae</taxon>
        <taxon>Liquidambar</taxon>
    </lineage>
</organism>
<dbReference type="Proteomes" id="UP001415857">
    <property type="component" value="Unassembled WGS sequence"/>
</dbReference>
<dbReference type="GO" id="GO:0004765">
    <property type="term" value="F:shikimate kinase activity"/>
    <property type="evidence" value="ECO:0007669"/>
    <property type="project" value="UniProtKB-EC"/>
</dbReference>
<comment type="similarity">
    <text evidence="3">Belongs to the shikimate kinase family.</text>
</comment>
<dbReference type="GO" id="GO:0009507">
    <property type="term" value="C:chloroplast"/>
    <property type="evidence" value="ECO:0007669"/>
    <property type="project" value="TreeGrafter"/>
</dbReference>
<dbReference type="GO" id="GO:0008652">
    <property type="term" value="P:amino acid biosynthetic process"/>
    <property type="evidence" value="ECO:0007669"/>
    <property type="project" value="UniProtKB-KW"/>
</dbReference>
<dbReference type="EC" id="2.7.1.71" evidence="4"/>
<evidence type="ECO:0000256" key="5">
    <source>
        <dbReference type="ARBA" id="ARBA00022605"/>
    </source>
</evidence>
<dbReference type="GO" id="GO:0009073">
    <property type="term" value="P:aromatic amino acid family biosynthetic process"/>
    <property type="evidence" value="ECO:0007669"/>
    <property type="project" value="UniProtKB-KW"/>
</dbReference>
<evidence type="ECO:0000256" key="2">
    <source>
        <dbReference type="ARBA" id="ARBA00004842"/>
    </source>
</evidence>
<proteinExistence type="inferred from homology"/>
<dbReference type="Gene3D" id="3.40.50.300">
    <property type="entry name" value="P-loop containing nucleotide triphosphate hydrolases"/>
    <property type="match status" value="1"/>
</dbReference>
<dbReference type="InterPro" id="IPR031322">
    <property type="entry name" value="Shikimate/glucono_kinase"/>
</dbReference>
<dbReference type="GO" id="GO:0005524">
    <property type="term" value="F:ATP binding"/>
    <property type="evidence" value="ECO:0007669"/>
    <property type="project" value="UniProtKB-KW"/>
</dbReference>
<dbReference type="GO" id="GO:0005829">
    <property type="term" value="C:cytosol"/>
    <property type="evidence" value="ECO:0007669"/>
    <property type="project" value="TreeGrafter"/>
</dbReference>
<comment type="catalytic activity">
    <reaction evidence="11">
        <text>shikimate + ATP = 3-phosphoshikimate + ADP + H(+)</text>
        <dbReference type="Rhea" id="RHEA:13121"/>
        <dbReference type="ChEBI" id="CHEBI:15378"/>
        <dbReference type="ChEBI" id="CHEBI:30616"/>
        <dbReference type="ChEBI" id="CHEBI:36208"/>
        <dbReference type="ChEBI" id="CHEBI:145989"/>
        <dbReference type="ChEBI" id="CHEBI:456216"/>
        <dbReference type="EC" id="2.7.1.71"/>
    </reaction>
</comment>
<dbReference type="PRINTS" id="PR01100">
    <property type="entry name" value="SHIKIMTKNASE"/>
</dbReference>
<dbReference type="InterPro" id="IPR023000">
    <property type="entry name" value="Shikimate_kinase_CS"/>
</dbReference>
<accession>A0AAP0R8K0</accession>
<evidence type="ECO:0000256" key="7">
    <source>
        <dbReference type="ARBA" id="ARBA00022741"/>
    </source>
</evidence>
<reference evidence="12 13" key="1">
    <citation type="journal article" date="2024" name="Plant J.">
        <title>Genome sequences and population genomics reveal climatic adaptation and genomic divergence between two closely related sweetgum species.</title>
        <authorList>
            <person name="Xu W.Q."/>
            <person name="Ren C.Q."/>
            <person name="Zhang X.Y."/>
            <person name="Comes H.P."/>
            <person name="Liu X.H."/>
            <person name="Li Y.G."/>
            <person name="Kettle C.J."/>
            <person name="Jalonen R."/>
            <person name="Gaisberger H."/>
            <person name="Ma Y.Z."/>
            <person name="Qiu Y.X."/>
        </authorList>
    </citation>
    <scope>NUCLEOTIDE SEQUENCE [LARGE SCALE GENOMIC DNA]</scope>
    <source>
        <strain evidence="12">Hangzhou</strain>
    </source>
</reference>
<keyword evidence="7" id="KW-0547">Nucleotide-binding</keyword>
<evidence type="ECO:0000256" key="6">
    <source>
        <dbReference type="ARBA" id="ARBA00022679"/>
    </source>
</evidence>
<dbReference type="InterPro" id="IPR000623">
    <property type="entry name" value="Shikimate_kinase/TSH1"/>
</dbReference>
<comment type="function">
    <text evidence="1">Catalyzes the specific phosphorylation of the 3-hydroxyl group of shikimic acid using ATP as a cosubstrate.</text>
</comment>
<evidence type="ECO:0000313" key="13">
    <source>
        <dbReference type="Proteomes" id="UP001415857"/>
    </source>
</evidence>
<comment type="caution">
    <text evidence="12">The sequence shown here is derived from an EMBL/GenBank/DDBJ whole genome shotgun (WGS) entry which is preliminary data.</text>
</comment>
<dbReference type="PROSITE" id="PS01128">
    <property type="entry name" value="SHIKIMATE_KINASE"/>
    <property type="match status" value="1"/>
</dbReference>
<keyword evidence="6" id="KW-0808">Transferase</keyword>
<evidence type="ECO:0000256" key="10">
    <source>
        <dbReference type="ARBA" id="ARBA00023141"/>
    </source>
</evidence>
<dbReference type="PANTHER" id="PTHR21087:SF20">
    <property type="entry name" value="SHIKIMATE KINASE"/>
    <property type="match status" value="1"/>
</dbReference>
<dbReference type="InterPro" id="IPR027417">
    <property type="entry name" value="P-loop_NTPase"/>
</dbReference>
<dbReference type="CDD" id="cd00464">
    <property type="entry name" value="SK"/>
    <property type="match status" value="1"/>
</dbReference>
<evidence type="ECO:0000256" key="11">
    <source>
        <dbReference type="ARBA" id="ARBA00048567"/>
    </source>
</evidence>
<keyword evidence="13" id="KW-1185">Reference proteome</keyword>
<keyword evidence="9" id="KW-0067">ATP-binding</keyword>
<evidence type="ECO:0000256" key="1">
    <source>
        <dbReference type="ARBA" id="ARBA00002641"/>
    </source>
</evidence>
<keyword evidence="5" id="KW-0028">Amino-acid biosynthesis</keyword>
<dbReference type="AlphaFoldDB" id="A0AAP0R8K0"/>
<keyword evidence="10" id="KW-0057">Aromatic amino acid biosynthesis</keyword>
<evidence type="ECO:0000256" key="4">
    <source>
        <dbReference type="ARBA" id="ARBA00012154"/>
    </source>
</evidence>
<dbReference type="EMBL" id="JBBPBK010000014">
    <property type="protein sequence ID" value="KAK9270046.1"/>
    <property type="molecule type" value="Genomic_DNA"/>
</dbReference>
<gene>
    <name evidence="12" type="ORF">L1049_025619</name>
</gene>